<dbReference type="InterPro" id="IPR026960">
    <property type="entry name" value="RVT-Znf"/>
</dbReference>
<sequence length="705" mass="81470">MNWKVCSIMRSFYGGRRRGVIGSSLGIVTPVSFVVVLCKEENLTALWPYASSILSDEAARFFENLYGEIPTPMPGLPLNIFPRLKEQDINFLNKPVLDVEIKKSLFDMALLKASGSDGFHGLFFQSQWDLVGGAVCEWVQGIFVGKRIEEDLNNTFIMLILKKDRPEDFNQFRPIILCSVMYKLVMKEVIHSMRSRKAGRNWMAIKLDLEKAYDKISWDFTDASLIAAGIPGLLKKILWNGVLFKSFKPKRGIRQDITADRWHPIRLTRSRPSLSHFFFADDLVIFGKAEMNQALVLKEILNRFCEFSGHKISSRKSNVFFAKGVDPSIYDQISQLFGYQKVSNLGNYLGVPLLHDRSKLQNWEARKLSFAGRITLAHSVLLAIPNYFMQSLLVPKGIYDEIERIARQCIWEGSAGHSKTTLVRWDSICQPRSCGGLGFRHLHDQNNSFLMKIWFNLVSRKDVLCVRVRRSKYGWKSQLSKSIHRSNCSHLWRSLSKVWPLFCGNLMWSVGDGSTIRGWKDTWIPDVGPLFPYVFTHYRLNLDSTLKDWVLQDDSWNVDMLRIWLSEDMIRHIVSIPPPHSAGGEDRIIWARSGSGSFSVRSAYWALKENTWSPKDDIWKLIWKYQGPQRVCLFLWIVAKQRLFTNSERVRRGIGQSSAYPQCGHDNEDIMHVLRDCLTSKEVWKLVVPPEKQDRFFSDPFQIWF</sequence>
<evidence type="ECO:0000313" key="4">
    <source>
        <dbReference type="EMBL" id="KAA3461669.1"/>
    </source>
</evidence>
<reference evidence="5" key="1">
    <citation type="journal article" date="2019" name="Plant Biotechnol. J.">
        <title>Genome sequencing of the Australian wild diploid species Gossypium australe highlights disease resistance and delayed gland morphogenesis.</title>
        <authorList>
            <person name="Cai Y."/>
            <person name="Cai X."/>
            <person name="Wang Q."/>
            <person name="Wang P."/>
            <person name="Zhang Y."/>
            <person name="Cai C."/>
            <person name="Xu Y."/>
            <person name="Wang K."/>
            <person name="Zhou Z."/>
            <person name="Wang C."/>
            <person name="Geng S."/>
            <person name="Li B."/>
            <person name="Dong Q."/>
            <person name="Hou Y."/>
            <person name="Wang H."/>
            <person name="Ai P."/>
            <person name="Liu Z."/>
            <person name="Yi F."/>
            <person name="Sun M."/>
            <person name="An G."/>
            <person name="Cheng J."/>
            <person name="Zhang Y."/>
            <person name="Shi Q."/>
            <person name="Xie Y."/>
            <person name="Shi X."/>
            <person name="Chang Y."/>
            <person name="Huang F."/>
            <person name="Chen Y."/>
            <person name="Hong S."/>
            <person name="Mi L."/>
            <person name="Sun Q."/>
            <person name="Zhang L."/>
            <person name="Zhou B."/>
            <person name="Peng R."/>
            <person name="Zhang X."/>
            <person name="Liu F."/>
        </authorList>
    </citation>
    <scope>NUCLEOTIDE SEQUENCE [LARGE SCALE GENOMIC DNA]</scope>
    <source>
        <strain evidence="5">cv. PA1801</strain>
    </source>
</reference>
<comment type="caution">
    <text evidence="4">The sequence shown here is derived from an EMBL/GenBank/DDBJ whole genome shotgun (WGS) entry which is preliminary data.</text>
</comment>
<evidence type="ECO:0000259" key="3">
    <source>
        <dbReference type="Pfam" id="PF13966"/>
    </source>
</evidence>
<feature type="domain" description="Reverse transcriptase" evidence="2">
    <location>
        <begin position="162"/>
        <end position="351"/>
    </location>
</feature>
<proteinExistence type="predicted"/>
<dbReference type="PANTHER" id="PTHR33116:SF86">
    <property type="entry name" value="REVERSE TRANSCRIPTASE DOMAIN-CONTAINING PROTEIN"/>
    <property type="match status" value="1"/>
</dbReference>
<organism evidence="4 5">
    <name type="scientific">Gossypium australe</name>
    <dbReference type="NCBI Taxonomy" id="47621"/>
    <lineage>
        <taxon>Eukaryota</taxon>
        <taxon>Viridiplantae</taxon>
        <taxon>Streptophyta</taxon>
        <taxon>Embryophyta</taxon>
        <taxon>Tracheophyta</taxon>
        <taxon>Spermatophyta</taxon>
        <taxon>Magnoliopsida</taxon>
        <taxon>eudicotyledons</taxon>
        <taxon>Gunneridae</taxon>
        <taxon>Pentapetalae</taxon>
        <taxon>rosids</taxon>
        <taxon>malvids</taxon>
        <taxon>Malvales</taxon>
        <taxon>Malvaceae</taxon>
        <taxon>Malvoideae</taxon>
        <taxon>Gossypium</taxon>
    </lineage>
</organism>
<dbReference type="EMBL" id="SMMG02000009">
    <property type="protein sequence ID" value="KAA3461669.1"/>
    <property type="molecule type" value="Genomic_DNA"/>
</dbReference>
<dbReference type="GO" id="GO:0003964">
    <property type="term" value="F:RNA-directed DNA polymerase activity"/>
    <property type="evidence" value="ECO:0007669"/>
    <property type="project" value="UniProtKB-KW"/>
</dbReference>
<keyword evidence="1" id="KW-1133">Transmembrane helix</keyword>
<dbReference type="InterPro" id="IPR000477">
    <property type="entry name" value="RT_dom"/>
</dbReference>
<keyword evidence="4" id="KW-0808">Transferase</keyword>
<name>A0A5B6UV83_9ROSI</name>
<protein>
    <submittedName>
        <fullName evidence="4">LINE-1 reverse transcriptase isogeny</fullName>
    </submittedName>
</protein>
<accession>A0A5B6UV83</accession>
<gene>
    <name evidence="4" type="ORF">EPI10_028222</name>
</gene>
<keyword evidence="1" id="KW-0472">Membrane</keyword>
<feature type="domain" description="Reverse transcriptase zinc-binding" evidence="3">
    <location>
        <begin position="598"/>
        <end position="684"/>
    </location>
</feature>
<evidence type="ECO:0000313" key="5">
    <source>
        <dbReference type="Proteomes" id="UP000325315"/>
    </source>
</evidence>
<keyword evidence="4" id="KW-0695">RNA-directed DNA polymerase</keyword>
<feature type="transmembrane region" description="Helical" evidence="1">
    <location>
        <begin position="20"/>
        <end position="37"/>
    </location>
</feature>
<dbReference type="AlphaFoldDB" id="A0A5B6UV83"/>
<keyword evidence="4" id="KW-0548">Nucleotidyltransferase</keyword>
<keyword evidence="5" id="KW-1185">Reference proteome</keyword>
<dbReference type="Pfam" id="PF00078">
    <property type="entry name" value="RVT_1"/>
    <property type="match status" value="1"/>
</dbReference>
<evidence type="ECO:0000259" key="2">
    <source>
        <dbReference type="Pfam" id="PF00078"/>
    </source>
</evidence>
<keyword evidence="1" id="KW-0812">Transmembrane</keyword>
<dbReference type="Proteomes" id="UP000325315">
    <property type="component" value="Unassembled WGS sequence"/>
</dbReference>
<dbReference type="PANTHER" id="PTHR33116">
    <property type="entry name" value="REVERSE TRANSCRIPTASE ZINC-BINDING DOMAIN-CONTAINING PROTEIN-RELATED-RELATED"/>
    <property type="match status" value="1"/>
</dbReference>
<evidence type="ECO:0000256" key="1">
    <source>
        <dbReference type="SAM" id="Phobius"/>
    </source>
</evidence>
<dbReference type="OrthoDB" id="696485at2759"/>
<dbReference type="Pfam" id="PF13966">
    <property type="entry name" value="zf-RVT"/>
    <property type="match status" value="1"/>
</dbReference>